<organism evidence="2 3">
    <name type="scientific">Trichomalopsis sarcophagae</name>
    <dbReference type="NCBI Taxonomy" id="543379"/>
    <lineage>
        <taxon>Eukaryota</taxon>
        <taxon>Metazoa</taxon>
        <taxon>Ecdysozoa</taxon>
        <taxon>Arthropoda</taxon>
        <taxon>Hexapoda</taxon>
        <taxon>Insecta</taxon>
        <taxon>Pterygota</taxon>
        <taxon>Neoptera</taxon>
        <taxon>Endopterygota</taxon>
        <taxon>Hymenoptera</taxon>
        <taxon>Apocrita</taxon>
        <taxon>Proctotrupomorpha</taxon>
        <taxon>Chalcidoidea</taxon>
        <taxon>Pteromalidae</taxon>
        <taxon>Pteromalinae</taxon>
        <taxon>Trichomalopsis</taxon>
    </lineage>
</organism>
<evidence type="ECO:0000313" key="3">
    <source>
        <dbReference type="Proteomes" id="UP000215335"/>
    </source>
</evidence>
<feature type="region of interest" description="Disordered" evidence="1">
    <location>
        <begin position="1"/>
        <end position="307"/>
    </location>
</feature>
<feature type="compositionally biased region" description="Polar residues" evidence="1">
    <location>
        <begin position="187"/>
        <end position="204"/>
    </location>
</feature>
<feature type="compositionally biased region" description="Polar residues" evidence="1">
    <location>
        <begin position="58"/>
        <end position="68"/>
    </location>
</feature>
<protein>
    <submittedName>
        <fullName evidence="2">Uncharacterized protein</fullName>
    </submittedName>
</protein>
<reference evidence="2 3" key="1">
    <citation type="journal article" date="2017" name="Curr. Biol.">
        <title>The Evolution of Venom by Co-option of Single-Copy Genes.</title>
        <authorList>
            <person name="Martinson E.O."/>
            <person name="Mrinalini"/>
            <person name="Kelkar Y.D."/>
            <person name="Chang C.H."/>
            <person name="Werren J.H."/>
        </authorList>
    </citation>
    <scope>NUCLEOTIDE SEQUENCE [LARGE SCALE GENOMIC DNA]</scope>
    <source>
        <strain evidence="2 3">Alberta</strain>
        <tissue evidence="2">Whole body</tissue>
    </source>
</reference>
<feature type="compositionally biased region" description="Basic residues" evidence="1">
    <location>
        <begin position="251"/>
        <end position="263"/>
    </location>
</feature>
<feature type="compositionally biased region" description="Polar residues" evidence="1">
    <location>
        <begin position="147"/>
        <end position="159"/>
    </location>
</feature>
<feature type="compositionally biased region" description="Basic residues" evidence="1">
    <location>
        <begin position="205"/>
        <end position="219"/>
    </location>
</feature>
<feature type="compositionally biased region" description="Basic and acidic residues" evidence="1">
    <location>
        <begin position="43"/>
        <end position="56"/>
    </location>
</feature>
<proteinExistence type="predicted"/>
<dbReference type="AlphaFoldDB" id="A0A232F719"/>
<evidence type="ECO:0000313" key="2">
    <source>
        <dbReference type="EMBL" id="OXU26631.1"/>
    </source>
</evidence>
<gene>
    <name evidence="2" type="ORF">TSAR_001665</name>
</gene>
<sequence length="396" mass="45731">MSKCTYAQGSRTSIRSPHTNERLNSLSRSQPSRRKSRSPISRQESRTSKSQPERHSTTTHWRSRSNTPLALWPYTKPATVTSHLSQAKSQDKPNPPLQHKSVSAKSQTAPQISPHHSRSYTSRCHSRSQSSRRHSRSQSFRRHSFSKTSWHYSRSQSPCLSLQQLTQSRSSHDKLPLPQPQHDAPSPQLQPDSGSPNSQTSPQKSPHHSRSHTPRHHSRSQTPPLQSQSQTPRRHSRSQTPRDSRSQTPRRPSRPRTPRRHSRSQTSRCQSRSRSRPYSSHHSTPRSHIRDRASHHSRSAGPHHEHPECAVKFLKEFKPKLYRMYKKKGFDLESVIPERYRKYQRLRDDKIYLGCGLSVDLYEDYLKTHKSQPEVNGKSTGSQQEMTESGPEVNRK</sequence>
<accession>A0A232F719</accession>
<keyword evidence="3" id="KW-1185">Reference proteome</keyword>
<evidence type="ECO:0000256" key="1">
    <source>
        <dbReference type="SAM" id="MobiDB-lite"/>
    </source>
</evidence>
<feature type="compositionally biased region" description="Low complexity" evidence="1">
    <location>
        <begin position="264"/>
        <end position="282"/>
    </location>
</feature>
<feature type="compositionally biased region" description="Polar residues" evidence="1">
    <location>
        <begin position="100"/>
        <end position="111"/>
    </location>
</feature>
<feature type="compositionally biased region" description="Polar residues" evidence="1">
    <location>
        <begin position="78"/>
        <end position="88"/>
    </location>
</feature>
<comment type="caution">
    <text evidence="2">The sequence shown here is derived from an EMBL/GenBank/DDBJ whole genome shotgun (WGS) entry which is preliminary data.</text>
</comment>
<feature type="compositionally biased region" description="Polar residues" evidence="1">
    <location>
        <begin position="373"/>
        <end position="387"/>
    </location>
</feature>
<dbReference type="Proteomes" id="UP000215335">
    <property type="component" value="Unassembled WGS sequence"/>
</dbReference>
<feature type="compositionally biased region" description="Basic residues" evidence="1">
    <location>
        <begin position="124"/>
        <end position="145"/>
    </location>
</feature>
<feature type="compositionally biased region" description="Low complexity" evidence="1">
    <location>
        <begin position="220"/>
        <end position="231"/>
    </location>
</feature>
<dbReference type="EMBL" id="NNAY01000763">
    <property type="protein sequence ID" value="OXU26631.1"/>
    <property type="molecule type" value="Genomic_DNA"/>
</dbReference>
<feature type="region of interest" description="Disordered" evidence="1">
    <location>
        <begin position="371"/>
        <end position="396"/>
    </location>
</feature>
<name>A0A232F719_9HYME</name>
<feature type="compositionally biased region" description="Polar residues" evidence="1">
    <location>
        <begin position="1"/>
        <end position="17"/>
    </location>
</feature>
<feature type="compositionally biased region" description="Low complexity" evidence="1">
    <location>
        <begin position="160"/>
        <end position="169"/>
    </location>
</feature>